<dbReference type="AlphaFoldDB" id="A0A1L9AXM9"/>
<dbReference type="STRING" id="83449.BON30_42165"/>
<keyword evidence="1" id="KW-1133">Transmembrane helix</keyword>
<evidence type="ECO:0000259" key="2">
    <source>
        <dbReference type="Pfam" id="PF07811"/>
    </source>
</evidence>
<feature type="transmembrane region" description="Helical" evidence="1">
    <location>
        <begin position="21"/>
        <end position="41"/>
    </location>
</feature>
<evidence type="ECO:0000313" key="4">
    <source>
        <dbReference type="Proteomes" id="UP000182229"/>
    </source>
</evidence>
<sequence length="265" mass="29123">MASSPFQRRRRESGQAAVEAALCLPLVVFLILGTLQLFMLLQARILAQVAVYRAVRAGSLNHANCKAMTHAAVVTMLPTVDATPTGAKLAEAFRERSDNRLRVRGSSGKLFSEGPMVEIVRESPDVGWVRGLAGGEDLLFDAPTDSAAELRRRTLEIRMVAWYYMRIPFADWVLNRMFLAHFKLKRYTAANPLMPAQKNAGGWDDGGVTLPSGGWPGGDLGDRMVQWSAQGHYLFPIQVHAAMRMMTPVKATYFQGGAACGLHSF</sequence>
<protein>
    <recommendedName>
        <fullName evidence="2">TadE-like domain-containing protein</fullName>
    </recommendedName>
</protein>
<evidence type="ECO:0000256" key="1">
    <source>
        <dbReference type="SAM" id="Phobius"/>
    </source>
</evidence>
<dbReference type="Proteomes" id="UP000182229">
    <property type="component" value="Unassembled WGS sequence"/>
</dbReference>
<comment type="caution">
    <text evidence="3">The sequence shown here is derived from an EMBL/GenBank/DDBJ whole genome shotgun (WGS) entry which is preliminary data.</text>
</comment>
<dbReference type="EMBL" id="MPIN01000017">
    <property type="protein sequence ID" value="OJH34764.1"/>
    <property type="molecule type" value="Genomic_DNA"/>
</dbReference>
<feature type="domain" description="TadE-like" evidence="2">
    <location>
        <begin position="14"/>
        <end position="56"/>
    </location>
</feature>
<accession>A0A1L9AXM9</accession>
<dbReference type="OrthoDB" id="5490152at2"/>
<proteinExistence type="predicted"/>
<organism evidence="3 4">
    <name type="scientific">Cystobacter ferrugineus</name>
    <dbReference type="NCBI Taxonomy" id="83449"/>
    <lineage>
        <taxon>Bacteria</taxon>
        <taxon>Pseudomonadati</taxon>
        <taxon>Myxococcota</taxon>
        <taxon>Myxococcia</taxon>
        <taxon>Myxococcales</taxon>
        <taxon>Cystobacterineae</taxon>
        <taxon>Archangiaceae</taxon>
        <taxon>Cystobacter</taxon>
    </lineage>
</organism>
<name>A0A1L9AXM9_9BACT</name>
<evidence type="ECO:0000313" key="3">
    <source>
        <dbReference type="EMBL" id="OJH34764.1"/>
    </source>
</evidence>
<gene>
    <name evidence="3" type="ORF">BON30_42165</name>
</gene>
<dbReference type="Pfam" id="PF07811">
    <property type="entry name" value="TadE"/>
    <property type="match status" value="1"/>
</dbReference>
<keyword evidence="1" id="KW-0472">Membrane</keyword>
<keyword evidence="4" id="KW-1185">Reference proteome</keyword>
<dbReference type="RefSeq" id="WP_071904246.1">
    <property type="nucleotide sequence ID" value="NZ_MPIN01000017.1"/>
</dbReference>
<dbReference type="InterPro" id="IPR012495">
    <property type="entry name" value="TadE-like_dom"/>
</dbReference>
<keyword evidence="1" id="KW-0812">Transmembrane</keyword>
<reference evidence="3 4" key="2">
    <citation type="submission" date="2016-12" db="EMBL/GenBank/DDBJ databases">
        <title>Draft Genome Sequence of Cystobacter ferrugineus Strain Cbfe23.</title>
        <authorList>
            <person name="Akbar S."/>
            <person name="Dowd S.E."/>
            <person name="Stevens D.C."/>
        </authorList>
    </citation>
    <scope>NUCLEOTIDE SEQUENCE [LARGE SCALE GENOMIC DNA]</scope>
    <source>
        <strain evidence="3 4">Cbfe23</strain>
    </source>
</reference>
<reference evidence="4" key="1">
    <citation type="submission" date="2016-11" db="EMBL/GenBank/DDBJ databases">
        <authorList>
            <person name="Shukria A."/>
            <person name="Stevens D.C."/>
        </authorList>
    </citation>
    <scope>NUCLEOTIDE SEQUENCE [LARGE SCALE GENOMIC DNA]</scope>
    <source>
        <strain evidence="4">Cbfe23</strain>
    </source>
</reference>